<dbReference type="PANTHER" id="PTHR30329">
    <property type="entry name" value="STATOR ELEMENT OF FLAGELLAR MOTOR COMPLEX"/>
    <property type="match status" value="1"/>
</dbReference>
<keyword evidence="5 10" id="KW-0812">Transmembrane</keyword>
<feature type="domain" description="OmpA-like" evidence="11">
    <location>
        <begin position="127"/>
        <end position="248"/>
    </location>
</feature>
<keyword evidence="4" id="KW-1003">Cell membrane</keyword>
<organism evidence="12 13">
    <name type="scientific">Fervidicola ferrireducens</name>
    <dbReference type="NCBI Taxonomy" id="520764"/>
    <lineage>
        <taxon>Bacteria</taxon>
        <taxon>Bacillati</taxon>
        <taxon>Bacillota</taxon>
        <taxon>Clostridia</taxon>
        <taxon>Thermosediminibacterales</taxon>
        <taxon>Thermosediminibacteraceae</taxon>
        <taxon>Fervidicola</taxon>
    </lineage>
</organism>
<dbReference type="GO" id="GO:0009279">
    <property type="term" value="C:cell outer membrane"/>
    <property type="evidence" value="ECO:0007669"/>
    <property type="project" value="UniProtKB-SubCell"/>
</dbReference>
<evidence type="ECO:0000256" key="10">
    <source>
        <dbReference type="SAM" id="Phobius"/>
    </source>
</evidence>
<evidence type="ECO:0000256" key="4">
    <source>
        <dbReference type="ARBA" id="ARBA00022475"/>
    </source>
</evidence>
<evidence type="ECO:0000256" key="6">
    <source>
        <dbReference type="ARBA" id="ARBA00022989"/>
    </source>
</evidence>
<evidence type="ECO:0000256" key="9">
    <source>
        <dbReference type="PROSITE-ProRule" id="PRU00473"/>
    </source>
</evidence>
<dbReference type="SUPFAM" id="SSF103088">
    <property type="entry name" value="OmpA-like"/>
    <property type="match status" value="1"/>
</dbReference>
<evidence type="ECO:0000259" key="11">
    <source>
        <dbReference type="PROSITE" id="PS51123"/>
    </source>
</evidence>
<evidence type="ECO:0000313" key="13">
    <source>
        <dbReference type="Proteomes" id="UP000070427"/>
    </source>
</evidence>
<dbReference type="Proteomes" id="UP000070427">
    <property type="component" value="Unassembled WGS sequence"/>
</dbReference>
<proteinExistence type="inferred from homology"/>
<dbReference type="PATRIC" id="fig|520764.3.peg.1026"/>
<dbReference type="AlphaFoldDB" id="A0A140LAP4"/>
<accession>A0A140LAP4</accession>
<dbReference type="GO" id="GO:0005886">
    <property type="term" value="C:plasma membrane"/>
    <property type="evidence" value="ECO:0007669"/>
    <property type="project" value="UniProtKB-SubCell"/>
</dbReference>
<keyword evidence="7 9" id="KW-0472">Membrane</keyword>
<dbReference type="InterPro" id="IPR036737">
    <property type="entry name" value="OmpA-like_sf"/>
</dbReference>
<dbReference type="InterPro" id="IPR050330">
    <property type="entry name" value="Bact_OuterMem_StrucFunc"/>
</dbReference>
<dbReference type="PROSITE" id="PS51123">
    <property type="entry name" value="OMPA_2"/>
    <property type="match status" value="1"/>
</dbReference>
<comment type="similarity">
    <text evidence="3">Belongs to the MotB family.</text>
</comment>
<evidence type="ECO:0000256" key="5">
    <source>
        <dbReference type="ARBA" id="ARBA00022692"/>
    </source>
</evidence>
<keyword evidence="6 10" id="KW-1133">Transmembrane helix</keyword>
<dbReference type="EMBL" id="LOED01000009">
    <property type="protein sequence ID" value="KXG77619.1"/>
    <property type="molecule type" value="Genomic_DNA"/>
</dbReference>
<dbReference type="InterPro" id="IPR006664">
    <property type="entry name" value="OMP_bac"/>
</dbReference>
<dbReference type="FunCoup" id="A0A140LAP4">
    <property type="interactions" value="188"/>
</dbReference>
<protein>
    <submittedName>
        <fullName evidence="12">Motility protein B</fullName>
    </submittedName>
</protein>
<dbReference type="Pfam" id="PF00691">
    <property type="entry name" value="OmpA"/>
    <property type="match status" value="1"/>
</dbReference>
<feature type="transmembrane region" description="Helical" evidence="10">
    <location>
        <begin position="26"/>
        <end position="48"/>
    </location>
</feature>
<dbReference type="PANTHER" id="PTHR30329:SF21">
    <property type="entry name" value="LIPOPROTEIN YIAD-RELATED"/>
    <property type="match status" value="1"/>
</dbReference>
<evidence type="ECO:0000256" key="2">
    <source>
        <dbReference type="ARBA" id="ARBA00004442"/>
    </source>
</evidence>
<evidence type="ECO:0000256" key="8">
    <source>
        <dbReference type="ARBA" id="ARBA00023237"/>
    </source>
</evidence>
<evidence type="ECO:0000313" key="12">
    <source>
        <dbReference type="EMBL" id="KXG77619.1"/>
    </source>
</evidence>
<dbReference type="InterPro" id="IPR025713">
    <property type="entry name" value="MotB-like_N_dom"/>
</dbReference>
<name>A0A140LAP4_9FIRM</name>
<keyword evidence="8" id="KW-0998">Cell outer membrane</keyword>
<gene>
    <name evidence="12" type="primary">motB</name>
    <name evidence="12" type="ORF">AN618_09890</name>
</gene>
<comment type="subcellular location">
    <subcellularLocation>
        <location evidence="1">Cell membrane</location>
        <topology evidence="1">Single-pass membrane protein</topology>
    </subcellularLocation>
    <subcellularLocation>
        <location evidence="2">Cell outer membrane</location>
    </subcellularLocation>
</comment>
<dbReference type="Gene3D" id="3.30.1330.60">
    <property type="entry name" value="OmpA-like domain"/>
    <property type="match status" value="1"/>
</dbReference>
<comment type="caution">
    <text evidence="12">The sequence shown here is derived from an EMBL/GenBank/DDBJ whole genome shotgun (WGS) entry which is preliminary data.</text>
</comment>
<keyword evidence="13" id="KW-1185">Reference proteome</keyword>
<dbReference type="InParanoid" id="A0A140LAP4"/>
<dbReference type="InterPro" id="IPR006665">
    <property type="entry name" value="OmpA-like"/>
</dbReference>
<evidence type="ECO:0000256" key="7">
    <source>
        <dbReference type="ARBA" id="ARBA00023136"/>
    </source>
</evidence>
<reference evidence="12 13" key="1">
    <citation type="submission" date="2015-12" db="EMBL/GenBank/DDBJ databases">
        <title>Draft genome sequnece of Fervidicola ferrireducens strain Y170.</title>
        <authorList>
            <person name="Patel B.K."/>
        </authorList>
    </citation>
    <scope>NUCLEOTIDE SEQUENCE [LARGE SCALE GENOMIC DNA]</scope>
    <source>
        <strain evidence="12 13">Y170</strain>
    </source>
</reference>
<dbReference type="CDD" id="cd07185">
    <property type="entry name" value="OmpA_C-like"/>
    <property type="match status" value="1"/>
</dbReference>
<evidence type="ECO:0000256" key="3">
    <source>
        <dbReference type="ARBA" id="ARBA00008914"/>
    </source>
</evidence>
<dbReference type="Pfam" id="PF13677">
    <property type="entry name" value="MotB_plug"/>
    <property type="match status" value="1"/>
</dbReference>
<dbReference type="RefSeq" id="WP_245628406.1">
    <property type="nucleotide sequence ID" value="NZ_LOED01000009.1"/>
</dbReference>
<evidence type="ECO:0000256" key="1">
    <source>
        <dbReference type="ARBA" id="ARBA00004162"/>
    </source>
</evidence>
<dbReference type="STRING" id="520764.AN618_09890"/>
<sequence>MLKAVIALPGARRRKSEDAPPPGAPLWMTTYGDLITQTLIFFVLLFALSNVDAKKFDLAITSVQGSLGILEGGKSLIEGEFVEEGLAGENLFTGEQQEEKELKELGDTILEIVKRSGYEGVTVSIDERGLAVRFMEGVLFDSGKADLKSEAIRLLDKIAPVLKQSRRPIRVEGHTDNVPIHTREFPTNWELSTARAVSVLRYLVENHGIPPRMISAAGYGEYHPIAPNDTDQNRSRNRRVEIIILSSSLMTQEPK</sequence>
<dbReference type="PRINTS" id="PR01021">
    <property type="entry name" value="OMPADOMAIN"/>
</dbReference>